<evidence type="ECO:0000313" key="2">
    <source>
        <dbReference type="EMBL" id="PSH59958.1"/>
    </source>
</evidence>
<organism evidence="2 3">
    <name type="scientific">Phyllobacterium endophyticum</name>
    <dbReference type="NCBI Taxonomy" id="1149773"/>
    <lineage>
        <taxon>Bacteria</taxon>
        <taxon>Pseudomonadati</taxon>
        <taxon>Pseudomonadota</taxon>
        <taxon>Alphaproteobacteria</taxon>
        <taxon>Hyphomicrobiales</taxon>
        <taxon>Phyllobacteriaceae</taxon>
        <taxon>Phyllobacterium</taxon>
    </lineage>
</organism>
<gene>
    <name evidence="2" type="ORF">CU100_04290</name>
</gene>
<dbReference type="AlphaFoldDB" id="A0A2P7B0G9"/>
<dbReference type="EMBL" id="PGGN01000001">
    <property type="protein sequence ID" value="PSH59958.1"/>
    <property type="molecule type" value="Genomic_DNA"/>
</dbReference>
<feature type="domain" description="Tlde1" evidence="1">
    <location>
        <begin position="308"/>
        <end position="411"/>
    </location>
</feature>
<keyword evidence="3" id="KW-1185">Reference proteome</keyword>
<dbReference type="OrthoDB" id="9816088at2"/>
<dbReference type="InterPro" id="IPR021225">
    <property type="entry name" value="Tlde1_dom"/>
</dbReference>
<protein>
    <recommendedName>
        <fullName evidence="1">Tlde1 domain-containing protein</fullName>
    </recommendedName>
</protein>
<proteinExistence type="predicted"/>
<comment type="caution">
    <text evidence="2">The sequence shown here is derived from an EMBL/GenBank/DDBJ whole genome shotgun (WGS) entry which is preliminary data.</text>
</comment>
<dbReference type="Pfam" id="PF10908">
    <property type="entry name" value="Tlde1_dom"/>
    <property type="match status" value="1"/>
</dbReference>
<sequence length="422" mass="44381">MGFAVKTARGGKLSGEKGRYRGRRFLSAALLAGASALASVGALVAMATMQGAFGSHAGGNGAFNHAERTFSAHSVALVGPMDDTYKSSKLPRLPEVKHTPWQASTMEEGAVIAPTGDIVVLSQPTAKIMAQVHHPLPAETFGARFDVVRTGPLAEDAFGARASGLDTMQVASIQTYSAFDAAPPVTAPSAPAPAIALAALEDSPPPVGTLPQGPFSLVLAEDEPAAADDMSAVPLPGMRPRRAAGDAVLPTAKTLKRAAPPMLAYAPQDNAIQDNAPSYRPAPLLASRGRTAVYDISAATVYMPNGERLEAHSGLGPMLDNPRFVHKKMRGATPPHTYKLTMREALFHGVEAIRLNPVDPSKIFGRDGLLAHTYMLGPRGDSNGCLVFKDYRRFLAAFKRGDITQLVVVARLPAGSPRVASR</sequence>
<name>A0A2P7B0G9_9HYPH</name>
<dbReference type="Proteomes" id="UP000241158">
    <property type="component" value="Unassembled WGS sequence"/>
</dbReference>
<dbReference type="RefSeq" id="WP_106715265.1">
    <property type="nucleotide sequence ID" value="NZ_JACHXT010000002.1"/>
</dbReference>
<evidence type="ECO:0000313" key="3">
    <source>
        <dbReference type="Proteomes" id="UP000241158"/>
    </source>
</evidence>
<evidence type="ECO:0000259" key="1">
    <source>
        <dbReference type="Pfam" id="PF10908"/>
    </source>
</evidence>
<reference evidence="3" key="1">
    <citation type="submission" date="2017-11" db="EMBL/GenBank/DDBJ databases">
        <authorList>
            <person name="Kuznetsova I."/>
            <person name="Sazanova A."/>
            <person name="Chirak E."/>
            <person name="Safronova V."/>
            <person name="Willems A."/>
        </authorList>
    </citation>
    <scope>NUCLEOTIDE SEQUENCE [LARGE SCALE GENOMIC DNA]</scope>
    <source>
        <strain evidence="3">PEPV15</strain>
    </source>
</reference>
<accession>A0A2P7B0G9</accession>